<dbReference type="RefSeq" id="WP_064121860.1">
    <property type="nucleotide sequence ID" value="NZ_CP015243.1"/>
</dbReference>
<dbReference type="PANTHER" id="PTHR44196:SF2">
    <property type="entry name" value="SHORT-CHAIN DEHYDROGENASE-RELATED"/>
    <property type="match status" value="1"/>
</dbReference>
<proteinExistence type="inferred from homology"/>
<reference evidence="4 5" key="1">
    <citation type="submission" date="2016-04" db="EMBL/GenBank/DDBJ databases">
        <title>Complete Genome Sequence of Halotalea alkalilenta IHB B 13600.</title>
        <authorList>
            <person name="Swarnkar M.K."/>
            <person name="Sharma A."/>
            <person name="Kaushal K."/>
            <person name="Soni R."/>
            <person name="Rana S."/>
            <person name="Singh A.K."/>
            <person name="Gulati A."/>
        </authorList>
    </citation>
    <scope>NUCLEOTIDE SEQUENCE [LARGE SCALE GENOMIC DNA]</scope>
    <source>
        <strain evidence="4 5">IHB B 13600</strain>
    </source>
</reference>
<dbReference type="STRING" id="376489.A5892_04940"/>
<dbReference type="AlphaFoldDB" id="A0A172YCE9"/>
<dbReference type="PRINTS" id="PR00080">
    <property type="entry name" value="SDRFAMILY"/>
</dbReference>
<keyword evidence="5" id="KW-1185">Reference proteome</keyword>
<dbReference type="Gene3D" id="3.40.50.720">
    <property type="entry name" value="NAD(P)-binding Rossmann-like Domain"/>
    <property type="match status" value="1"/>
</dbReference>
<evidence type="ECO:0000313" key="4">
    <source>
        <dbReference type="EMBL" id="ANF56894.1"/>
    </source>
</evidence>
<dbReference type="InterPro" id="IPR036291">
    <property type="entry name" value="NAD(P)-bd_dom_sf"/>
</dbReference>
<dbReference type="GO" id="GO:0016020">
    <property type="term" value="C:membrane"/>
    <property type="evidence" value="ECO:0007669"/>
    <property type="project" value="TreeGrafter"/>
</dbReference>
<evidence type="ECO:0000256" key="3">
    <source>
        <dbReference type="RuleBase" id="RU000363"/>
    </source>
</evidence>
<dbReference type="PRINTS" id="PR00081">
    <property type="entry name" value="GDHRDH"/>
</dbReference>
<dbReference type="InterPro" id="IPR002347">
    <property type="entry name" value="SDR_fam"/>
</dbReference>
<protein>
    <submittedName>
        <fullName evidence="4">Dehydrogenase</fullName>
    </submittedName>
</protein>
<dbReference type="CDD" id="cd05233">
    <property type="entry name" value="SDR_c"/>
    <property type="match status" value="1"/>
</dbReference>
<dbReference type="EMBL" id="CP015243">
    <property type="protein sequence ID" value="ANF56894.1"/>
    <property type="molecule type" value="Genomic_DNA"/>
</dbReference>
<keyword evidence="2" id="KW-0560">Oxidoreductase</keyword>
<gene>
    <name evidence="4" type="ORF">A5892_04940</name>
</gene>
<dbReference type="Pfam" id="PF00106">
    <property type="entry name" value="adh_short"/>
    <property type="match status" value="1"/>
</dbReference>
<dbReference type="PIRSF" id="PIRSF000126">
    <property type="entry name" value="11-beta-HSD1"/>
    <property type="match status" value="1"/>
</dbReference>
<organism evidence="4 5">
    <name type="scientific">Halotalea alkalilenta</name>
    <dbReference type="NCBI Taxonomy" id="376489"/>
    <lineage>
        <taxon>Bacteria</taxon>
        <taxon>Pseudomonadati</taxon>
        <taxon>Pseudomonadota</taxon>
        <taxon>Gammaproteobacteria</taxon>
        <taxon>Oceanospirillales</taxon>
        <taxon>Halomonadaceae</taxon>
        <taxon>Halotalea</taxon>
    </lineage>
</organism>
<sequence>MSTVRLVTLITGASAGIGAAFADTLAERGHHLVLVARRGERLEALAERLRGLYGARVDWVALDLAEPGAAERLIAWCDEREFSIDWLINNAGLGMPGRLHDSDWREHAACLRLMVEAPTELVARALPMMRRRGCGTVINVASLAAYLPGTEGHTLYAGIKAYLLRFSESLALENRAAGVRVCALCPGLTLSEFHDVTGTRELMAKLPGFMWQRADQVVEAALDGLAHDRTIVVPGRFNRLTKRLARLIPERLALWLAARESKRYRQL</sequence>
<dbReference type="Proteomes" id="UP000077875">
    <property type="component" value="Chromosome"/>
</dbReference>
<evidence type="ECO:0000313" key="5">
    <source>
        <dbReference type="Proteomes" id="UP000077875"/>
    </source>
</evidence>
<dbReference type="SUPFAM" id="SSF51735">
    <property type="entry name" value="NAD(P)-binding Rossmann-fold domains"/>
    <property type="match status" value="1"/>
</dbReference>
<name>A0A172YCE9_9GAMM</name>
<dbReference type="GO" id="GO:0016491">
    <property type="term" value="F:oxidoreductase activity"/>
    <property type="evidence" value="ECO:0007669"/>
    <property type="project" value="UniProtKB-KW"/>
</dbReference>
<evidence type="ECO:0000256" key="1">
    <source>
        <dbReference type="ARBA" id="ARBA00006484"/>
    </source>
</evidence>
<dbReference type="KEGG" id="haa:A5892_04940"/>
<accession>A0A172YCE9</accession>
<evidence type="ECO:0000256" key="2">
    <source>
        <dbReference type="ARBA" id="ARBA00023002"/>
    </source>
</evidence>
<dbReference type="PANTHER" id="PTHR44196">
    <property type="entry name" value="DEHYDROGENASE/REDUCTASE SDR FAMILY MEMBER 7B"/>
    <property type="match status" value="1"/>
</dbReference>
<comment type="similarity">
    <text evidence="1 3">Belongs to the short-chain dehydrogenases/reductases (SDR) family.</text>
</comment>